<evidence type="ECO:0000313" key="1">
    <source>
        <dbReference type="EMBL" id="PXX23604.1"/>
    </source>
</evidence>
<gene>
    <name evidence="1" type="ORF">EJ73_00593</name>
</gene>
<accession>A0A318HYJ8</accession>
<name>A0A318HYJ8_9BACT</name>
<dbReference type="AlphaFoldDB" id="A0A318HYJ8"/>
<sequence length="40" mass="4333">MDSIILRTGENMAGAFKAAAASMEDYAESIKRVFPLNKKG</sequence>
<dbReference type="Proteomes" id="UP000248314">
    <property type="component" value="Unassembled WGS sequence"/>
</dbReference>
<evidence type="ECO:0000313" key="2">
    <source>
        <dbReference type="Proteomes" id="UP000248314"/>
    </source>
</evidence>
<dbReference type="EMBL" id="QJJX01000005">
    <property type="protein sequence ID" value="PXX23604.1"/>
    <property type="molecule type" value="Genomic_DNA"/>
</dbReference>
<dbReference type="STRING" id="1122991.GCA_000613445_01341"/>
<keyword evidence="2" id="KW-1185">Reference proteome</keyword>
<protein>
    <submittedName>
        <fullName evidence="1">Uncharacterized protein</fullName>
    </submittedName>
</protein>
<reference evidence="1 2" key="1">
    <citation type="submission" date="2018-05" db="EMBL/GenBank/DDBJ databases">
        <title>Genomic Encyclopedia of Type Strains, Phase I: the one thousand microbial genomes (KMG-I) project.</title>
        <authorList>
            <person name="Kyrpides N."/>
        </authorList>
    </citation>
    <scope>NUCLEOTIDE SEQUENCE [LARGE SCALE GENOMIC DNA]</scope>
    <source>
        <strain evidence="1 2">DSM 15611</strain>
    </source>
</reference>
<proteinExistence type="predicted"/>
<dbReference type="RefSeq" id="WP_262502612.1">
    <property type="nucleotide sequence ID" value="NZ_BAIZ01000025.1"/>
</dbReference>
<comment type="caution">
    <text evidence="1">The sequence shown here is derived from an EMBL/GenBank/DDBJ whole genome shotgun (WGS) entry which is preliminary data.</text>
</comment>
<organism evidence="1 2">
    <name type="scientific">Hoylesella shahii DSM 15611 = JCM 12083</name>
    <dbReference type="NCBI Taxonomy" id="1122991"/>
    <lineage>
        <taxon>Bacteria</taxon>
        <taxon>Pseudomonadati</taxon>
        <taxon>Bacteroidota</taxon>
        <taxon>Bacteroidia</taxon>
        <taxon>Bacteroidales</taxon>
        <taxon>Prevotellaceae</taxon>
        <taxon>Hoylesella</taxon>
    </lineage>
</organism>